<sequence>MKDRRRLADMFEEALNKGVAEFWNEAEAKENLRRSAQMLELGIPFAVYEEPYVGGWLGYDMLRYDRSSVGYRQGAAVTVFPLSIGEGMKSCTYREYLRQVFRDGATRTEKFEETNEDFEFLFNRALQTCTDEDMEVHIRVRFENSKEFASCDRDLLDAAKKLTERPLTVNYDDVMKTVDFVCREGEYEREKQLRNSFGERMKIPLELMMSCLAFMEFLNEEKQMTVMSLWLKKDGVKEYINFMSTGVPDTGAVVGYNLHGTEEANECLCTVEDAVERKNNACEKSYFGLYCDVTSPTGYCSTKMLSSVIEKAKKTVVPKFVVIENKNFLVLKFATTTEVNALISFYNQMIAKRSTGERLESQSNSTSRAKESPSSWNDQRAYSSRDYHAYTPRDQRAYSSNDQRAYSSRDYHAYTPRDQRAYSSNEKDAYSSRLREELASLHGTIRSDSLGAKLTEFWEYRDHLLHGDCETILEDIDNILRQATRFEVRSNSTVEGGKAVEEGRRYSPLFAFLLILSPSLAANWFRRQLRKHGLPATRRQAEAEEARLQALLADVTQAEEQQMLRRELERARERHIEAKKRNREKVKLRECIDKDISGRFRPKRLLLDSVMQRSGAASTDCAETVVRGQYVWTITGFSWLKMVLDQQMSECSVWSPIFELGDVSFQFAFNPVASRMLWGDYYGNSDDNDGPHGSIGIVVDTLNTFVLRYRIFIKEQNGEFVQWDETRNVIHDGTDDDADEPVAYGPDVHWPDDEPPASQGIFGLSYEQLLQSEWVMDDTLTVKFELEVRPEGEPDSKPSTRPAEVPEPTMTEDMRALLEEGTCSDVRFMVQEEVIQAHSQVLCARSEVFSKQLTAGLQESVSKVIVIEDSDVVTFKAFLQFLYTDRLPDAQALILASTSSESVNETCDLQRSPIQVLLAVSHKYQVKRLQVWCQAKLSEEINASTVCSILVQAHLLQAKQLEKSCLSFIETHAGQVLSLPAYADLIKKWPQIRLQVSLFLAGVSDTEDLASQDTR</sequence>
<keyword evidence="1" id="KW-0175">Coiled coil</keyword>
<reference evidence="4 5" key="1">
    <citation type="submission" date="2016-02" db="EMBL/GenBank/DDBJ databases">
        <title>Genome analysis of coral dinoflagellate symbionts highlights evolutionary adaptations to a symbiotic lifestyle.</title>
        <authorList>
            <person name="Aranda M."/>
            <person name="Li Y."/>
            <person name="Liew Y.J."/>
            <person name="Baumgarten S."/>
            <person name="Simakov O."/>
            <person name="Wilson M."/>
            <person name="Piel J."/>
            <person name="Ashoor H."/>
            <person name="Bougouffa S."/>
            <person name="Bajic V.B."/>
            <person name="Ryu T."/>
            <person name="Ravasi T."/>
            <person name="Bayer T."/>
            <person name="Micklem G."/>
            <person name="Kim H."/>
            <person name="Bhak J."/>
            <person name="Lajeunesse T.C."/>
            <person name="Voolstra C.R."/>
        </authorList>
    </citation>
    <scope>NUCLEOTIDE SEQUENCE [LARGE SCALE GENOMIC DNA]</scope>
    <source>
        <strain evidence="4 5">CCMP2467</strain>
    </source>
</reference>
<evidence type="ECO:0000313" key="4">
    <source>
        <dbReference type="EMBL" id="OLP84902.1"/>
    </source>
</evidence>
<evidence type="ECO:0000259" key="3">
    <source>
        <dbReference type="PROSITE" id="PS50097"/>
    </source>
</evidence>
<keyword evidence="5" id="KW-1185">Reference proteome</keyword>
<dbReference type="SUPFAM" id="SSF49599">
    <property type="entry name" value="TRAF domain-like"/>
    <property type="match status" value="1"/>
</dbReference>
<name>A0A1Q9CPN9_SYMMI</name>
<feature type="coiled-coil region" evidence="1">
    <location>
        <begin position="538"/>
        <end position="585"/>
    </location>
</feature>
<feature type="region of interest" description="Disordered" evidence="2">
    <location>
        <begin position="392"/>
        <end position="427"/>
    </location>
</feature>
<comment type="caution">
    <text evidence="4">The sequence shown here is derived from an EMBL/GenBank/DDBJ whole genome shotgun (WGS) entry which is preliminary data.</text>
</comment>
<dbReference type="Gene3D" id="3.30.710.10">
    <property type="entry name" value="Potassium Channel Kv1.1, Chain A"/>
    <property type="match status" value="1"/>
</dbReference>
<organism evidence="4 5">
    <name type="scientific">Symbiodinium microadriaticum</name>
    <name type="common">Dinoflagellate</name>
    <name type="synonym">Zooxanthella microadriatica</name>
    <dbReference type="NCBI Taxonomy" id="2951"/>
    <lineage>
        <taxon>Eukaryota</taxon>
        <taxon>Sar</taxon>
        <taxon>Alveolata</taxon>
        <taxon>Dinophyceae</taxon>
        <taxon>Suessiales</taxon>
        <taxon>Symbiodiniaceae</taxon>
        <taxon>Symbiodinium</taxon>
    </lineage>
</organism>
<protein>
    <submittedName>
        <fullName evidence="4">BTB/POZ and MATH domain-containing protein 2</fullName>
    </submittedName>
</protein>
<feature type="domain" description="BTB" evidence="3">
    <location>
        <begin position="824"/>
        <end position="891"/>
    </location>
</feature>
<dbReference type="PROSITE" id="PS50097">
    <property type="entry name" value="BTB"/>
    <property type="match status" value="1"/>
</dbReference>
<dbReference type="AlphaFoldDB" id="A0A1Q9CPN9"/>
<proteinExistence type="predicted"/>
<feature type="region of interest" description="Disordered" evidence="2">
    <location>
        <begin position="788"/>
        <end position="807"/>
    </location>
</feature>
<feature type="compositionally biased region" description="Polar residues" evidence="2">
    <location>
        <begin position="397"/>
        <end position="406"/>
    </location>
</feature>
<gene>
    <name evidence="4" type="primary">BPM2</name>
    <name evidence="4" type="ORF">AK812_SmicGene34178</name>
</gene>
<dbReference type="PANTHER" id="PTHR24413">
    <property type="entry name" value="SPECKLE-TYPE POZ PROTEIN"/>
    <property type="match status" value="1"/>
</dbReference>
<dbReference type="SUPFAM" id="SSF54695">
    <property type="entry name" value="POZ domain"/>
    <property type="match status" value="1"/>
</dbReference>
<dbReference type="InterPro" id="IPR000210">
    <property type="entry name" value="BTB/POZ_dom"/>
</dbReference>
<feature type="region of interest" description="Disordered" evidence="2">
    <location>
        <begin position="356"/>
        <end position="380"/>
    </location>
</feature>
<evidence type="ECO:0000256" key="1">
    <source>
        <dbReference type="SAM" id="Coils"/>
    </source>
</evidence>
<feature type="compositionally biased region" description="Basic and acidic residues" evidence="2">
    <location>
        <begin position="407"/>
        <end position="427"/>
    </location>
</feature>
<dbReference type="SMART" id="SM00225">
    <property type="entry name" value="BTB"/>
    <property type="match status" value="1"/>
</dbReference>
<dbReference type="Pfam" id="PF00651">
    <property type="entry name" value="BTB"/>
    <property type="match status" value="1"/>
</dbReference>
<accession>A0A1Q9CPN9</accession>
<evidence type="ECO:0000256" key="2">
    <source>
        <dbReference type="SAM" id="MobiDB-lite"/>
    </source>
</evidence>
<feature type="compositionally biased region" description="Polar residues" evidence="2">
    <location>
        <begin position="361"/>
        <end position="380"/>
    </location>
</feature>
<feature type="compositionally biased region" description="Basic and acidic residues" evidence="2">
    <location>
        <begin position="788"/>
        <end position="798"/>
    </location>
</feature>
<dbReference type="EMBL" id="LSRX01001009">
    <property type="protein sequence ID" value="OLP84902.1"/>
    <property type="molecule type" value="Genomic_DNA"/>
</dbReference>
<dbReference type="Proteomes" id="UP000186817">
    <property type="component" value="Unassembled WGS sequence"/>
</dbReference>
<evidence type="ECO:0000313" key="5">
    <source>
        <dbReference type="Proteomes" id="UP000186817"/>
    </source>
</evidence>
<dbReference type="InterPro" id="IPR011333">
    <property type="entry name" value="SKP1/BTB/POZ_sf"/>
</dbReference>
<dbReference type="OrthoDB" id="427386at2759"/>